<gene>
    <name evidence="3" type="ORF">GPY61_13715</name>
</gene>
<dbReference type="EMBL" id="WSES01000004">
    <property type="protein sequence ID" value="MVW60987.1"/>
    <property type="molecule type" value="Genomic_DNA"/>
</dbReference>
<name>A0A7X3G1P9_9BURK</name>
<proteinExistence type="predicted"/>
<keyword evidence="1" id="KW-0812">Transmembrane</keyword>
<protein>
    <submittedName>
        <fullName evidence="3">DUF3999 family protein</fullName>
    </submittedName>
</protein>
<sequence>MIMYFSYRARSAFLAWALCTSAAHAADTTASYSHALPLQVSGKQAVVQLRLPPDVYLHARSAHLADLRVFDSAGAPQPFALTVTTSPHQQRSVESPCKVFPIFIPGRTSGRIDDLQVRLSRDGTVVSVSPHPGAAQGEADVLAGFVLDLGELPSGATVSSLTLAPPPDAPNYSAALIVEASNDLQDWQPLAETTVSWLVNGRGESVTSNRIGFPAQSFRYARVRWAEGNPVEFGAITAQVSQVQDTPQQWDAVTLPARRADTGQDLVYTAPVAVPAERVGVVLRGQNVVLPATIGRYAQRTANVTDFLPLASATFYHLNQNGNARIAGDVAIPETHLVQWILRPKGAVSDPPDLRLRWRPATLVFVAGGTPPYVLAFGKTGATSTQLALGQVAPGFDVQDLARLETARTGQLVEQYADAADGAPAATAQRRLSWLWALLLCGVGALAWMAWRLVSQLKQGEADSSTK</sequence>
<comment type="caution">
    <text evidence="3">The sequence shown here is derived from an EMBL/GenBank/DDBJ whole genome shotgun (WGS) entry which is preliminary data.</text>
</comment>
<evidence type="ECO:0000256" key="2">
    <source>
        <dbReference type="SAM" id="SignalP"/>
    </source>
</evidence>
<accession>A0A7X3G1P9</accession>
<feature type="signal peptide" evidence="2">
    <location>
        <begin position="1"/>
        <end position="25"/>
    </location>
</feature>
<dbReference type="Pfam" id="PF13163">
    <property type="entry name" value="DUF3999"/>
    <property type="match status" value="1"/>
</dbReference>
<evidence type="ECO:0000313" key="3">
    <source>
        <dbReference type="EMBL" id="MVW60987.1"/>
    </source>
</evidence>
<keyword evidence="1" id="KW-0472">Membrane</keyword>
<dbReference type="Proteomes" id="UP000443353">
    <property type="component" value="Unassembled WGS sequence"/>
</dbReference>
<feature type="chain" id="PRO_5031172756" evidence="2">
    <location>
        <begin position="26"/>
        <end position="467"/>
    </location>
</feature>
<keyword evidence="1" id="KW-1133">Transmembrane helix</keyword>
<keyword evidence="4" id="KW-1185">Reference proteome</keyword>
<feature type="transmembrane region" description="Helical" evidence="1">
    <location>
        <begin position="434"/>
        <end position="454"/>
    </location>
</feature>
<organism evidence="3 4">
    <name type="scientific">Massilia cellulosiltytica</name>
    <dbReference type="NCBI Taxonomy" id="2683234"/>
    <lineage>
        <taxon>Bacteria</taxon>
        <taxon>Pseudomonadati</taxon>
        <taxon>Pseudomonadota</taxon>
        <taxon>Betaproteobacteria</taxon>
        <taxon>Burkholderiales</taxon>
        <taxon>Oxalobacteraceae</taxon>
        <taxon>Telluria group</taxon>
        <taxon>Massilia</taxon>
    </lineage>
</organism>
<keyword evidence="2" id="KW-0732">Signal</keyword>
<evidence type="ECO:0000256" key="1">
    <source>
        <dbReference type="SAM" id="Phobius"/>
    </source>
</evidence>
<dbReference type="AlphaFoldDB" id="A0A7X3G1P9"/>
<dbReference type="RefSeq" id="WP_160409186.1">
    <property type="nucleotide sequence ID" value="NZ_WSES01000004.1"/>
</dbReference>
<reference evidence="3 4" key="1">
    <citation type="submission" date="2019-12" db="EMBL/GenBank/DDBJ databases">
        <authorList>
            <person name="Li C."/>
            <person name="Zhao J."/>
        </authorList>
    </citation>
    <scope>NUCLEOTIDE SEQUENCE [LARGE SCALE GENOMIC DNA]</scope>
    <source>
        <strain evidence="3 4">NEAU-DD11</strain>
    </source>
</reference>
<evidence type="ECO:0000313" key="4">
    <source>
        <dbReference type="Proteomes" id="UP000443353"/>
    </source>
</evidence>
<dbReference type="InterPro" id="IPR025060">
    <property type="entry name" value="DUF3999"/>
</dbReference>